<dbReference type="GO" id="GO:0055085">
    <property type="term" value="P:transmembrane transport"/>
    <property type="evidence" value="ECO:0007669"/>
    <property type="project" value="InterPro"/>
</dbReference>
<keyword evidence="7 9" id="KW-0472">Membrane</keyword>
<gene>
    <name evidence="11" type="ORF">BFR47_04195</name>
</gene>
<comment type="similarity">
    <text evidence="8">Belongs to the binding-protein-dependent transport system permease family. OppBC subfamily.</text>
</comment>
<dbReference type="SUPFAM" id="SSF161098">
    <property type="entry name" value="MetI-like"/>
    <property type="match status" value="1"/>
</dbReference>
<evidence type="ECO:0000256" key="1">
    <source>
        <dbReference type="ARBA" id="ARBA00004429"/>
    </source>
</evidence>
<feature type="transmembrane region" description="Helical" evidence="9">
    <location>
        <begin position="100"/>
        <end position="123"/>
    </location>
</feature>
<dbReference type="PROSITE" id="PS50928">
    <property type="entry name" value="ABC_TM1"/>
    <property type="match status" value="1"/>
</dbReference>
<keyword evidence="12" id="KW-1185">Reference proteome</keyword>
<dbReference type="Pfam" id="PF00528">
    <property type="entry name" value="BPD_transp_1"/>
    <property type="match status" value="1"/>
</dbReference>
<evidence type="ECO:0000256" key="9">
    <source>
        <dbReference type="RuleBase" id="RU363032"/>
    </source>
</evidence>
<keyword evidence="6 9" id="KW-1133">Transmembrane helix</keyword>
<protein>
    <submittedName>
        <fullName evidence="11">Peptide ABC transporter permease</fullName>
    </submittedName>
</protein>
<feature type="transmembrane region" description="Helical" evidence="9">
    <location>
        <begin position="262"/>
        <end position="284"/>
    </location>
</feature>
<feature type="domain" description="ABC transmembrane type-1" evidence="10">
    <location>
        <begin position="96"/>
        <end position="285"/>
    </location>
</feature>
<evidence type="ECO:0000256" key="4">
    <source>
        <dbReference type="ARBA" id="ARBA00022519"/>
    </source>
</evidence>
<organism evidence="11 12">
    <name type="scientific">Oceanisphaera psychrotolerans</name>
    <dbReference type="NCBI Taxonomy" id="1414654"/>
    <lineage>
        <taxon>Bacteria</taxon>
        <taxon>Pseudomonadati</taxon>
        <taxon>Pseudomonadota</taxon>
        <taxon>Gammaproteobacteria</taxon>
        <taxon>Aeromonadales</taxon>
        <taxon>Aeromonadaceae</taxon>
        <taxon>Oceanisphaera</taxon>
    </lineage>
</organism>
<dbReference type="AlphaFoldDB" id="A0A1J4QB72"/>
<dbReference type="InterPro" id="IPR035906">
    <property type="entry name" value="MetI-like_sf"/>
</dbReference>
<dbReference type="EMBL" id="MDKE01000044">
    <property type="protein sequence ID" value="OIN06566.1"/>
    <property type="molecule type" value="Genomic_DNA"/>
</dbReference>
<keyword evidence="2 9" id="KW-0813">Transport</keyword>
<evidence type="ECO:0000256" key="3">
    <source>
        <dbReference type="ARBA" id="ARBA00022475"/>
    </source>
</evidence>
<proteinExistence type="inferred from homology"/>
<comment type="caution">
    <text evidence="11">The sequence shown here is derived from an EMBL/GenBank/DDBJ whole genome shotgun (WGS) entry which is preliminary data.</text>
</comment>
<sequence length="297" mass="32243">MPPRANIYPELRVRSPREQAWGLFRKNTLAMIGLWGVVLLSLLTLFGPWLAPYAPYEQFSQALLMPPSWSDEGNIDFFLGTDDLGRDMLSRLVLGARLTFGNGVLAVLVALLVGGCIGIIGGMSKGLKASILNHLLDTLLSIPSLLLAIIFVAILGPGLFNTLIAITLALVPQFVRAIYNAVSQEMQKEYITALRLDGAKHWRILRFGILPNLSDTIVSQTTRGLSSAILDITAVGFLGLGAQPPRPEWGAMLSDAMELVYLAPWTVTLPGLAILLTVLVINMVGEGLRQAINEVMD</sequence>
<evidence type="ECO:0000256" key="7">
    <source>
        <dbReference type="ARBA" id="ARBA00023136"/>
    </source>
</evidence>
<dbReference type="OrthoDB" id="9805884at2"/>
<dbReference type="Gene3D" id="1.10.3720.10">
    <property type="entry name" value="MetI-like"/>
    <property type="match status" value="1"/>
</dbReference>
<keyword evidence="3" id="KW-1003">Cell membrane</keyword>
<dbReference type="Pfam" id="PF12911">
    <property type="entry name" value="OppC_N"/>
    <property type="match status" value="1"/>
</dbReference>
<dbReference type="RefSeq" id="WP_071473581.1">
    <property type="nucleotide sequence ID" value="NZ_MDKE01000044.1"/>
</dbReference>
<feature type="transmembrane region" description="Helical" evidence="9">
    <location>
        <begin position="29"/>
        <end position="51"/>
    </location>
</feature>
<dbReference type="InterPro" id="IPR025966">
    <property type="entry name" value="OppC_N"/>
</dbReference>
<evidence type="ECO:0000256" key="2">
    <source>
        <dbReference type="ARBA" id="ARBA00022448"/>
    </source>
</evidence>
<keyword evidence="4" id="KW-0997">Cell inner membrane</keyword>
<evidence type="ECO:0000313" key="12">
    <source>
        <dbReference type="Proteomes" id="UP000243073"/>
    </source>
</evidence>
<evidence type="ECO:0000256" key="8">
    <source>
        <dbReference type="ARBA" id="ARBA00024202"/>
    </source>
</evidence>
<comment type="subcellular location">
    <subcellularLocation>
        <location evidence="1">Cell inner membrane</location>
        <topology evidence="1">Multi-pass membrane protein</topology>
    </subcellularLocation>
    <subcellularLocation>
        <location evidence="9">Cell membrane</location>
        <topology evidence="9">Multi-pass membrane protein</topology>
    </subcellularLocation>
</comment>
<accession>A0A1J4QB72</accession>
<dbReference type="InterPro" id="IPR000515">
    <property type="entry name" value="MetI-like"/>
</dbReference>
<feature type="transmembrane region" description="Helical" evidence="9">
    <location>
        <begin position="135"/>
        <end position="154"/>
    </location>
</feature>
<dbReference type="Proteomes" id="UP000243073">
    <property type="component" value="Unassembled WGS sequence"/>
</dbReference>
<evidence type="ECO:0000259" key="10">
    <source>
        <dbReference type="PROSITE" id="PS50928"/>
    </source>
</evidence>
<evidence type="ECO:0000256" key="5">
    <source>
        <dbReference type="ARBA" id="ARBA00022692"/>
    </source>
</evidence>
<dbReference type="GO" id="GO:0005886">
    <property type="term" value="C:plasma membrane"/>
    <property type="evidence" value="ECO:0007669"/>
    <property type="project" value="UniProtKB-SubCell"/>
</dbReference>
<evidence type="ECO:0000256" key="6">
    <source>
        <dbReference type="ARBA" id="ARBA00022989"/>
    </source>
</evidence>
<dbReference type="CDD" id="cd06261">
    <property type="entry name" value="TM_PBP2"/>
    <property type="match status" value="1"/>
</dbReference>
<dbReference type="STRING" id="1414654.BFR47_04195"/>
<dbReference type="PANTHER" id="PTHR43386">
    <property type="entry name" value="OLIGOPEPTIDE TRANSPORT SYSTEM PERMEASE PROTEIN APPC"/>
    <property type="match status" value="1"/>
</dbReference>
<dbReference type="InterPro" id="IPR050366">
    <property type="entry name" value="BP-dependent_transpt_permease"/>
</dbReference>
<feature type="transmembrane region" description="Helical" evidence="9">
    <location>
        <begin position="160"/>
        <end position="179"/>
    </location>
</feature>
<evidence type="ECO:0000313" key="11">
    <source>
        <dbReference type="EMBL" id="OIN06566.1"/>
    </source>
</evidence>
<keyword evidence="5 9" id="KW-0812">Transmembrane</keyword>
<name>A0A1J4QB72_9GAMM</name>
<dbReference type="PANTHER" id="PTHR43386:SF5">
    <property type="entry name" value="PUTRESCINE EXPORT SYSTEM PERMEASE PROTEIN SAPC"/>
    <property type="match status" value="1"/>
</dbReference>
<reference evidence="11 12" key="1">
    <citation type="submission" date="2016-07" db="EMBL/GenBank/DDBJ databases">
        <title>Draft Genome Sequence of Oceanisphaera psychrotolerans, isolated from coastal sediment samples.</title>
        <authorList>
            <person name="Zhuo S."/>
            <person name="Ruan Z."/>
        </authorList>
    </citation>
    <scope>NUCLEOTIDE SEQUENCE [LARGE SCALE GENOMIC DNA]</scope>
    <source>
        <strain evidence="11 12">LAM-WHM-ZC</strain>
    </source>
</reference>